<dbReference type="Gene3D" id="1.10.10.1600">
    <property type="entry name" value="Bacterial DNA polymerase III alpha subunit, thumb domain"/>
    <property type="match status" value="1"/>
</dbReference>
<evidence type="ECO:0000256" key="1">
    <source>
        <dbReference type="ARBA" id="ARBA00012417"/>
    </source>
</evidence>
<dbReference type="InterPro" id="IPR004013">
    <property type="entry name" value="PHP_dom"/>
</dbReference>
<name>A0A381WCG3_9ZZZZ</name>
<dbReference type="NCBIfam" id="NF004226">
    <property type="entry name" value="PRK05673.1"/>
    <property type="match status" value="1"/>
</dbReference>
<dbReference type="GO" id="GO:0006260">
    <property type="term" value="P:DNA replication"/>
    <property type="evidence" value="ECO:0007669"/>
    <property type="project" value="UniProtKB-KW"/>
</dbReference>
<proteinExistence type="predicted"/>
<dbReference type="InterPro" id="IPR004805">
    <property type="entry name" value="DnaE2/DnaE/PolC"/>
</dbReference>
<dbReference type="Pfam" id="PF07733">
    <property type="entry name" value="DNA_pol3_alpha"/>
    <property type="match status" value="1"/>
</dbReference>
<organism evidence="11">
    <name type="scientific">marine metagenome</name>
    <dbReference type="NCBI Taxonomy" id="408172"/>
    <lineage>
        <taxon>unclassified sequences</taxon>
        <taxon>metagenomes</taxon>
        <taxon>ecological metagenomes</taxon>
    </lineage>
</organism>
<dbReference type="InterPro" id="IPR041931">
    <property type="entry name" value="DNA_pol3_alpha_thumb_dom"/>
</dbReference>
<evidence type="ECO:0000259" key="8">
    <source>
        <dbReference type="Pfam" id="PF07733"/>
    </source>
</evidence>
<feature type="domain" description="PHP" evidence="7">
    <location>
        <begin position="2"/>
        <end position="120"/>
    </location>
</feature>
<evidence type="ECO:0000256" key="3">
    <source>
        <dbReference type="ARBA" id="ARBA00022695"/>
    </source>
</evidence>
<feature type="domain" description="DNA polymerase helix-hairpin-helix motif" evidence="9">
    <location>
        <begin position="749"/>
        <end position="837"/>
    </location>
</feature>
<dbReference type="Gene3D" id="1.10.150.870">
    <property type="match status" value="1"/>
</dbReference>
<comment type="catalytic activity">
    <reaction evidence="6">
        <text>DNA(n) + a 2'-deoxyribonucleoside 5'-triphosphate = DNA(n+1) + diphosphate</text>
        <dbReference type="Rhea" id="RHEA:22508"/>
        <dbReference type="Rhea" id="RHEA-COMP:17339"/>
        <dbReference type="Rhea" id="RHEA-COMP:17340"/>
        <dbReference type="ChEBI" id="CHEBI:33019"/>
        <dbReference type="ChEBI" id="CHEBI:61560"/>
        <dbReference type="ChEBI" id="CHEBI:173112"/>
        <dbReference type="EC" id="2.7.7.7"/>
    </reaction>
</comment>
<dbReference type="AlphaFoldDB" id="A0A381WCG3"/>
<sequence>MEFAENISKVGTQPIIGSQINFKFKDQIGILPIIANNFEGYKSIIGLSSKSYLENKTTDEPHCSFQELLNIKSGVTILSGSFRGLIGNLFAKNLLTEIDEVLKLIKDVFKDKFYLEIQRHNDVGEKLFEEFLLNKSNDLAIPLIATHEVFYLDKDMHEAHDALICIGEKTYVNEKKRRKYSDQHYLKSSEQMIEIFSDLPEALENNFNFPYKCSYKPKPSLPILPNIRTSKDIDVDQELINLATKGMKEKFNKYVFKQNSDQENKKNLNIYNKRLLHEFNIIKEMRYSGYFLIVSDYIKWAKNNDIPVGPGRGSGAGSLIAWCLRITNIDPIKFNLIFERFLNPDRISMPDFDIDFCEEKRDLVFSYLKKKYGNGVAHIITFGKLKARMAIRDIGRVLGFPYGFVDSISKMIPFDPSRPLSLQDCINREPRIQDMISKDVRVRKLMDLSLKLEGLNRNIATHAAGVVIAEKNLSETVPLYKDFSSDLLLPATQFDMYSAENAGLIKFDLLGLNTLTIINKTRTLLKAKNIDLDINTINFEDKKVFELLSSGYTVGLFQLESSGMREALMQMKPNRLEDIIALVALYRPGPMSNISIYNDCKHKKKEPDYLHPKLKKILEPTYGVIIYQEQVMQIAQILSGFTAGEADILRRAMGKKKRAELEKQKQRFIEGALKNGIQKDVADYIFQKIEPFAEYGFNKSHAAAYAVIAYQTAFLKTHHPKEFFAASMSTELGNQAKLSEFYEELKRLNIEIQRPCINSCFAEFKSTDKKFYYALGAIKSVGFEAINQIVKEREINGQFKSLDNFINRVDPKNINKLQLEGLVKAGAFDSLENNRKSFHDNIPNIILAAKSVFENKINNQINLFDDSNQTKKNFLQSNTKDWSFEERLSKEFESIGFFISDHPINEYKHVFDIYKIQNFNSFMSLPDNETILAATIMKIQEKKTQKGNPFAIIKFSDLG</sequence>
<dbReference type="NCBIfam" id="TIGR00594">
    <property type="entry name" value="polc"/>
    <property type="match status" value="1"/>
</dbReference>
<dbReference type="InterPro" id="IPR029460">
    <property type="entry name" value="DNAPol_HHH"/>
</dbReference>
<dbReference type="PANTHER" id="PTHR32294:SF0">
    <property type="entry name" value="DNA POLYMERASE III SUBUNIT ALPHA"/>
    <property type="match status" value="1"/>
</dbReference>
<evidence type="ECO:0000313" key="11">
    <source>
        <dbReference type="EMBL" id="SVA50220.1"/>
    </source>
</evidence>
<dbReference type="EMBL" id="UINC01011372">
    <property type="protein sequence ID" value="SVA50220.1"/>
    <property type="molecule type" value="Genomic_DNA"/>
</dbReference>
<keyword evidence="3" id="KW-0548">Nucleotidyltransferase</keyword>
<evidence type="ECO:0000256" key="2">
    <source>
        <dbReference type="ARBA" id="ARBA00022679"/>
    </source>
</evidence>
<feature type="domain" description="DNA polymerase III alpha subunit finger" evidence="10">
    <location>
        <begin position="514"/>
        <end position="676"/>
    </location>
</feature>
<evidence type="ECO:0000259" key="9">
    <source>
        <dbReference type="Pfam" id="PF14579"/>
    </source>
</evidence>
<dbReference type="GO" id="GO:0003887">
    <property type="term" value="F:DNA-directed DNA polymerase activity"/>
    <property type="evidence" value="ECO:0007669"/>
    <property type="project" value="UniProtKB-KW"/>
</dbReference>
<reference evidence="11" key="1">
    <citation type="submission" date="2018-05" db="EMBL/GenBank/DDBJ databases">
        <authorList>
            <person name="Lanie J.A."/>
            <person name="Ng W.-L."/>
            <person name="Kazmierczak K.M."/>
            <person name="Andrzejewski T.M."/>
            <person name="Davidsen T.M."/>
            <person name="Wayne K.J."/>
            <person name="Tettelin H."/>
            <person name="Glass J.I."/>
            <person name="Rusch D."/>
            <person name="Podicherti R."/>
            <person name="Tsui H.-C.T."/>
            <person name="Winkler M.E."/>
        </authorList>
    </citation>
    <scope>NUCLEOTIDE SEQUENCE</scope>
</reference>
<dbReference type="PANTHER" id="PTHR32294">
    <property type="entry name" value="DNA POLYMERASE III SUBUNIT ALPHA"/>
    <property type="match status" value="1"/>
</dbReference>
<dbReference type="Pfam" id="PF17657">
    <property type="entry name" value="DNA_pol3_finger"/>
    <property type="match status" value="1"/>
</dbReference>
<keyword evidence="5" id="KW-0239">DNA-directed DNA polymerase</keyword>
<dbReference type="Pfam" id="PF14579">
    <property type="entry name" value="HHH_6"/>
    <property type="match status" value="1"/>
</dbReference>
<gene>
    <name evidence="11" type="ORF">METZ01_LOCUS103074</name>
</gene>
<feature type="non-terminal residue" evidence="11">
    <location>
        <position position="959"/>
    </location>
</feature>
<protein>
    <recommendedName>
        <fullName evidence="1">DNA-directed DNA polymerase</fullName>
        <ecNumber evidence="1">2.7.7.7</ecNumber>
    </recommendedName>
</protein>
<dbReference type="Pfam" id="PF02811">
    <property type="entry name" value="PHP"/>
    <property type="match status" value="1"/>
</dbReference>
<dbReference type="InterPro" id="IPR011708">
    <property type="entry name" value="DNA_pol3_alpha_NTPase_dom"/>
</dbReference>
<dbReference type="GO" id="GO:0008408">
    <property type="term" value="F:3'-5' exonuclease activity"/>
    <property type="evidence" value="ECO:0007669"/>
    <property type="project" value="InterPro"/>
</dbReference>
<evidence type="ECO:0000259" key="7">
    <source>
        <dbReference type="Pfam" id="PF02811"/>
    </source>
</evidence>
<accession>A0A381WCG3</accession>
<evidence type="ECO:0000259" key="10">
    <source>
        <dbReference type="Pfam" id="PF17657"/>
    </source>
</evidence>
<evidence type="ECO:0000256" key="4">
    <source>
        <dbReference type="ARBA" id="ARBA00022705"/>
    </source>
</evidence>
<dbReference type="EC" id="2.7.7.7" evidence="1"/>
<keyword evidence="4" id="KW-0235">DNA replication</keyword>
<dbReference type="Gene3D" id="3.20.20.140">
    <property type="entry name" value="Metal-dependent hydrolases"/>
    <property type="match status" value="1"/>
</dbReference>
<keyword evidence="2" id="KW-0808">Transferase</keyword>
<feature type="domain" description="Bacterial DNA polymerase III alpha subunit NTPase" evidence="8">
    <location>
        <begin position="238"/>
        <end position="511"/>
    </location>
</feature>
<evidence type="ECO:0000256" key="5">
    <source>
        <dbReference type="ARBA" id="ARBA00022932"/>
    </source>
</evidence>
<evidence type="ECO:0000256" key="6">
    <source>
        <dbReference type="ARBA" id="ARBA00049244"/>
    </source>
</evidence>
<dbReference type="InterPro" id="IPR040982">
    <property type="entry name" value="DNA_pol3_finger"/>
</dbReference>